<dbReference type="Proteomes" id="UP000234289">
    <property type="component" value="Unassembled WGS sequence"/>
</dbReference>
<sequence>MSQSPGIVSSRFLVLLAGSGLLLVGGLIAAVLFRSPVGAVIAAVCVIGAWFVSALLAVRYRDRAKLLSLASKADIRSVIEKVDETRAKESRHEYHQERSLHRIENSLRRVHVLSAGGIDDVEESELDILFVTSNGAGLGHLSRLSAIAKQLPADRSIEFLTMSTAYEQMADSGYTVHYFPSGGAVGEPPEVWNPMFQWYFQKLVHRLRPRLVVFDGTWVYKGITDVCRTFGISLVWVQRGMWRRDVDENSVQRHNARSVVDHVIVPGDYAGTETVDVGKGIDPHYVGPVVMTESHEIVARHEACMALGLDPNGKYVLLNLGGGSISDPDSIAHEAFALLRENAAELTPVQVVSPLAELGECTDGLIRVSAYPVMRYAKAFEAMIAAAGYNTAQEAVSMGVPSILVPNLNTITDDQSRRAHLLSERGLCWAVDESSDMTAAIKLLADPDERRRMRERLDEAESPSGAVEAASIVDDILRHSEWPKRAVTLDKRGG</sequence>
<keyword evidence="1" id="KW-1133">Transmembrane helix</keyword>
<organism evidence="3 4">
    <name type="scientific">Brevibacterium aurantiacum</name>
    <dbReference type="NCBI Taxonomy" id="273384"/>
    <lineage>
        <taxon>Bacteria</taxon>
        <taxon>Bacillati</taxon>
        <taxon>Actinomycetota</taxon>
        <taxon>Actinomycetes</taxon>
        <taxon>Micrococcales</taxon>
        <taxon>Brevibacteriaceae</taxon>
        <taxon>Brevibacterium</taxon>
    </lineage>
</organism>
<evidence type="ECO:0000259" key="2">
    <source>
        <dbReference type="Pfam" id="PF04101"/>
    </source>
</evidence>
<dbReference type="Pfam" id="PF04101">
    <property type="entry name" value="Glyco_tran_28_C"/>
    <property type="match status" value="1"/>
</dbReference>
<feature type="transmembrane region" description="Helical" evidence="1">
    <location>
        <begin position="12"/>
        <end position="33"/>
    </location>
</feature>
<evidence type="ECO:0000313" key="4">
    <source>
        <dbReference type="Proteomes" id="UP000234289"/>
    </source>
</evidence>
<keyword evidence="3" id="KW-0808">Transferase</keyword>
<name>A0A2H1J268_BREAU</name>
<feature type="domain" description="Glycosyl transferase family 28 C-terminal" evidence="2">
    <location>
        <begin position="376"/>
        <end position="436"/>
    </location>
</feature>
<dbReference type="GO" id="GO:0016758">
    <property type="term" value="F:hexosyltransferase activity"/>
    <property type="evidence" value="ECO:0007669"/>
    <property type="project" value="InterPro"/>
</dbReference>
<evidence type="ECO:0000313" key="3">
    <source>
        <dbReference type="EMBL" id="SMX81481.1"/>
    </source>
</evidence>
<feature type="transmembrane region" description="Helical" evidence="1">
    <location>
        <begin position="39"/>
        <end position="58"/>
    </location>
</feature>
<accession>A0A2H1J268</accession>
<gene>
    <name evidence="3" type="ORF">BAUR920_01647</name>
</gene>
<protein>
    <submittedName>
        <fullName evidence="3">UDP-N-acetylglucosamine:LPS N-acetylglucosamine transferase</fullName>
    </submittedName>
</protein>
<proteinExistence type="predicted"/>
<dbReference type="Gene3D" id="3.40.50.2000">
    <property type="entry name" value="Glycogen Phosphorylase B"/>
    <property type="match status" value="1"/>
</dbReference>
<dbReference type="PANTHER" id="PTHR21015">
    <property type="entry name" value="UDP-N-ACETYLGLUCOSAMINE--N-ACETYLMURAMYL-(PENTAPEPTIDE) PYROPHOSPHORYL-UNDECAPRENOL N-ACETYLGLUCOSAMINE TRANSFERASE 1"/>
    <property type="match status" value="1"/>
</dbReference>
<dbReference type="PANTHER" id="PTHR21015:SF22">
    <property type="entry name" value="GLYCOSYLTRANSFERASE"/>
    <property type="match status" value="1"/>
</dbReference>
<dbReference type="EMBL" id="FXZG01000008">
    <property type="protein sequence ID" value="SMX81481.1"/>
    <property type="molecule type" value="Genomic_DNA"/>
</dbReference>
<dbReference type="SUPFAM" id="SSF53756">
    <property type="entry name" value="UDP-Glycosyltransferase/glycogen phosphorylase"/>
    <property type="match status" value="1"/>
</dbReference>
<dbReference type="RefSeq" id="WP_101639019.1">
    <property type="nucleotide sequence ID" value="NZ_FXZG01000008.1"/>
</dbReference>
<dbReference type="InterPro" id="IPR007235">
    <property type="entry name" value="Glyco_trans_28_C"/>
</dbReference>
<keyword evidence="1" id="KW-0812">Transmembrane</keyword>
<evidence type="ECO:0000256" key="1">
    <source>
        <dbReference type="SAM" id="Phobius"/>
    </source>
</evidence>
<keyword evidence="1" id="KW-0472">Membrane</keyword>
<dbReference type="AlphaFoldDB" id="A0A2H1J268"/>
<reference evidence="4" key="1">
    <citation type="submission" date="2017-03" db="EMBL/GenBank/DDBJ databases">
        <authorList>
            <person name="Monnet C."/>
        </authorList>
    </citation>
    <scope>NUCLEOTIDE SEQUENCE [LARGE SCALE GENOMIC DNA]</scope>
    <source>
        <strain evidence="4">CNRZ 920</strain>
    </source>
</reference>